<evidence type="ECO:0000256" key="1">
    <source>
        <dbReference type="SAM" id="MobiDB-lite"/>
    </source>
</evidence>
<organism evidence="2 3">
    <name type="scientific">Scophthalmus maximus</name>
    <name type="common">Turbot</name>
    <name type="synonym">Psetta maxima</name>
    <dbReference type="NCBI Taxonomy" id="52904"/>
    <lineage>
        <taxon>Eukaryota</taxon>
        <taxon>Metazoa</taxon>
        <taxon>Chordata</taxon>
        <taxon>Craniata</taxon>
        <taxon>Vertebrata</taxon>
        <taxon>Euteleostomi</taxon>
        <taxon>Actinopterygii</taxon>
        <taxon>Neopterygii</taxon>
        <taxon>Teleostei</taxon>
        <taxon>Neoteleostei</taxon>
        <taxon>Acanthomorphata</taxon>
        <taxon>Carangaria</taxon>
        <taxon>Pleuronectiformes</taxon>
        <taxon>Pleuronectoidei</taxon>
        <taxon>Scophthalmidae</taxon>
        <taxon>Scophthalmus</taxon>
    </lineage>
</organism>
<gene>
    <name evidence="2" type="ORF">F2P81_017823</name>
</gene>
<name>A0A6A4S911_SCOMX</name>
<feature type="region of interest" description="Disordered" evidence="1">
    <location>
        <begin position="76"/>
        <end position="98"/>
    </location>
</feature>
<dbReference type="Proteomes" id="UP000438429">
    <property type="component" value="Unassembled WGS sequence"/>
</dbReference>
<dbReference type="EMBL" id="VEVO01000016">
    <property type="protein sequence ID" value="KAF0028718.1"/>
    <property type="molecule type" value="Genomic_DNA"/>
</dbReference>
<sequence>MDVLIQMSAKHPQYNKESRTYLQSLDLLTIAASATVGMCSVMDSNDPSSARFFGPTPGSQTLSHTDIAGIERVMSQKGFGTGTGSVPDDDDDEEDVVSDSSSLFDLLVLSSLSSR</sequence>
<reference evidence="2 3" key="1">
    <citation type="submission" date="2019-06" db="EMBL/GenBank/DDBJ databases">
        <title>Draft genomes of female and male turbot (Scophthalmus maximus).</title>
        <authorList>
            <person name="Xu H."/>
            <person name="Xu X.-W."/>
            <person name="Shao C."/>
            <person name="Chen S."/>
        </authorList>
    </citation>
    <scope>NUCLEOTIDE SEQUENCE [LARGE SCALE GENOMIC DNA]</scope>
    <source>
        <strain evidence="2">Ysfricsl-2016a</strain>
        <tissue evidence="2">Blood</tissue>
    </source>
</reference>
<dbReference type="AlphaFoldDB" id="A0A6A4S911"/>
<evidence type="ECO:0000313" key="2">
    <source>
        <dbReference type="EMBL" id="KAF0028718.1"/>
    </source>
</evidence>
<proteinExistence type="predicted"/>
<comment type="caution">
    <text evidence="2">The sequence shown here is derived from an EMBL/GenBank/DDBJ whole genome shotgun (WGS) entry which is preliminary data.</text>
</comment>
<protein>
    <submittedName>
        <fullName evidence="2">Uncharacterized protein</fullName>
    </submittedName>
</protein>
<feature type="compositionally biased region" description="Acidic residues" evidence="1">
    <location>
        <begin position="87"/>
        <end position="97"/>
    </location>
</feature>
<evidence type="ECO:0000313" key="3">
    <source>
        <dbReference type="Proteomes" id="UP000438429"/>
    </source>
</evidence>
<accession>A0A6A4S911</accession>